<dbReference type="RefSeq" id="WP_020370741.1">
    <property type="nucleotide sequence ID" value="NZ_APJW01000001.1"/>
</dbReference>
<keyword evidence="2" id="KW-1185">Reference proteome</keyword>
<gene>
    <name evidence="1" type="ORF">H359_0089</name>
</gene>
<comment type="caution">
    <text evidence="1">The sequence shown here is derived from an EMBL/GenBank/DDBJ whole genome shotgun (WGS) entry which is preliminary data.</text>
</comment>
<sequence>MISYFLVLPLSQQDIQRFTSSPNRWISLVNKPLYLSLFKIKASYYLGKQLLDFPLAFEVWEKIVLNTKSLLIHTFHCSATDNLLVLPTTKYELVTINDILLERLPI</sequence>
<reference evidence="1 2" key="1">
    <citation type="submission" date="2013-07" db="EMBL/GenBank/DDBJ databases">
        <title>Isolation of a new Chlamydia species from the feral Sacred Ibis (Threskiornis aethiopicus): Chlamydia ibidis.</title>
        <authorList>
            <person name="Vorimore F."/>
            <person name="Hsia R.-C."/>
            <person name="Huot-Creasy H."/>
            <person name="Bastian S."/>
            <person name="Deruyter L."/>
            <person name="Passet A."/>
            <person name="Sachse K."/>
            <person name="Bavoil P."/>
            <person name="Myers G."/>
            <person name="Laroucau K."/>
        </authorList>
    </citation>
    <scope>NUCLEOTIDE SEQUENCE [LARGE SCALE GENOMIC DNA]</scope>
    <source>
        <strain evidence="1 2">10-1398/6</strain>
    </source>
</reference>
<dbReference type="Proteomes" id="UP000016064">
    <property type="component" value="Unassembled WGS sequence"/>
</dbReference>
<accession>A0ABN0N0M4</accession>
<name>A0ABN0N0M4_9CHLA</name>
<evidence type="ECO:0000313" key="1">
    <source>
        <dbReference type="EMBL" id="EQM63102.1"/>
    </source>
</evidence>
<protein>
    <submittedName>
        <fullName evidence="1">Uncharacterized protein</fullName>
    </submittedName>
</protein>
<evidence type="ECO:0000313" key="2">
    <source>
        <dbReference type="Proteomes" id="UP000016064"/>
    </source>
</evidence>
<proteinExistence type="predicted"/>
<dbReference type="EMBL" id="APJW01000001">
    <property type="protein sequence ID" value="EQM63102.1"/>
    <property type="molecule type" value="Genomic_DNA"/>
</dbReference>
<organism evidence="1 2">
    <name type="scientific">Chlamydia ibidis 10-1398/6</name>
    <dbReference type="NCBI Taxonomy" id="1046581"/>
    <lineage>
        <taxon>Bacteria</taxon>
        <taxon>Pseudomonadati</taxon>
        <taxon>Chlamydiota</taxon>
        <taxon>Chlamydiia</taxon>
        <taxon>Chlamydiales</taxon>
        <taxon>Chlamydiaceae</taxon>
        <taxon>Chlamydia/Chlamydophila group</taxon>
        <taxon>Chlamydia</taxon>
    </lineage>
</organism>